<dbReference type="Pfam" id="PF09949">
    <property type="entry name" value="APP1_cat"/>
    <property type="match status" value="1"/>
</dbReference>
<evidence type="ECO:0000256" key="1">
    <source>
        <dbReference type="SAM" id="MobiDB-lite"/>
    </source>
</evidence>
<comment type="caution">
    <text evidence="3">The sequence shown here is derived from an EMBL/GenBank/DDBJ whole genome shotgun (WGS) entry which is preliminary data.</text>
</comment>
<proteinExistence type="predicted"/>
<dbReference type="Proteomes" id="UP000655366">
    <property type="component" value="Unassembled WGS sequence"/>
</dbReference>
<dbReference type="EMBL" id="JADNYM010000007">
    <property type="protein sequence ID" value="MBG0739200.1"/>
    <property type="molecule type" value="Genomic_DNA"/>
</dbReference>
<dbReference type="PANTHER" id="PTHR28208:SF3">
    <property type="entry name" value="PHOSPHATIDATE PHOSPHATASE APP1"/>
    <property type="match status" value="1"/>
</dbReference>
<dbReference type="InterPro" id="IPR052935">
    <property type="entry name" value="Mg2+_PAP"/>
</dbReference>
<organism evidence="3 4">
    <name type="scientific">Arthrobacter terrae</name>
    <dbReference type="NCBI Taxonomy" id="2935737"/>
    <lineage>
        <taxon>Bacteria</taxon>
        <taxon>Bacillati</taxon>
        <taxon>Actinomycetota</taxon>
        <taxon>Actinomycetes</taxon>
        <taxon>Micrococcales</taxon>
        <taxon>Micrococcaceae</taxon>
        <taxon>Arthrobacter</taxon>
    </lineage>
</organism>
<reference evidence="3 4" key="1">
    <citation type="submission" date="2020-11" db="EMBL/GenBank/DDBJ databases">
        <title>Arthrobacter antarcticus sp. nov., isolated from Antarctic Soil.</title>
        <authorList>
            <person name="Li J."/>
        </authorList>
    </citation>
    <scope>NUCLEOTIDE SEQUENCE [LARGE SCALE GENOMIC DNA]</scope>
    <source>
        <strain evidence="3 4">Z1-20</strain>
    </source>
</reference>
<dbReference type="RefSeq" id="WP_196396135.1">
    <property type="nucleotide sequence ID" value="NZ_JADNYM010000007.1"/>
</dbReference>
<protein>
    <submittedName>
        <fullName evidence="3">DUF2183 domain-containing protein</fullName>
    </submittedName>
</protein>
<dbReference type="InterPro" id="IPR019236">
    <property type="entry name" value="APP1_cat"/>
</dbReference>
<feature type="region of interest" description="Disordered" evidence="1">
    <location>
        <begin position="1"/>
        <end position="23"/>
    </location>
</feature>
<dbReference type="PANTHER" id="PTHR28208">
    <property type="entry name" value="PHOSPHATIDATE PHOSPHATASE APP1"/>
    <property type="match status" value="1"/>
</dbReference>
<feature type="compositionally biased region" description="Pro residues" evidence="1">
    <location>
        <begin position="1"/>
        <end position="19"/>
    </location>
</feature>
<evidence type="ECO:0000313" key="4">
    <source>
        <dbReference type="Proteomes" id="UP000655366"/>
    </source>
</evidence>
<name>A0A931CMH7_9MICC</name>
<dbReference type="AlphaFoldDB" id="A0A931CMH7"/>
<feature type="domain" description="Phosphatidate phosphatase APP1 catalytic" evidence="2">
    <location>
        <begin position="170"/>
        <end position="321"/>
    </location>
</feature>
<dbReference type="GO" id="GO:0008195">
    <property type="term" value="F:phosphatidate phosphatase activity"/>
    <property type="evidence" value="ECO:0007669"/>
    <property type="project" value="InterPro"/>
</dbReference>
<gene>
    <name evidence="3" type="ORF">IV500_07320</name>
</gene>
<keyword evidence="4" id="KW-1185">Reference proteome</keyword>
<evidence type="ECO:0000313" key="3">
    <source>
        <dbReference type="EMBL" id="MBG0739200.1"/>
    </source>
</evidence>
<accession>A0A931CMH7</accession>
<evidence type="ECO:0000259" key="2">
    <source>
        <dbReference type="Pfam" id="PF09949"/>
    </source>
</evidence>
<sequence>MSAPSPNPPSPNPPSPNPSSPATHSRPFFHIVLRLGSAVYRLRVRQAKRWNFVEQMVAYSGYGTPAQVRLLGRVLLASNPGTGDRSDRAAKAVVGNVRGWRAFTSVPVQNREVEIELGGTLHRVRADRGGLIDTNVQVRLDPGWHTAVFRTAGTDPVEAPVFVIAPDTRFGIVSDIDDTVMVTALPRPFLALWNTFVVSEHARTPTPGMAVLMDRLAVEYPDAPVIYLSTGPWNAAPTLARFLARNMYPAGALLLTDWGLTQERWFRSGREHKRKNLELLAKEFPGIRWLLIGDNGQHDEEIYADFSRRHPDLTAAVAIRQLSVGESVLSGGRSAGGHQDQPVPPTDWVYAPDGAGMAKQLRELRIL</sequence>